<keyword evidence="4" id="KW-1185">Reference proteome</keyword>
<proteinExistence type="predicted"/>
<dbReference type="InterPro" id="IPR006045">
    <property type="entry name" value="Cupin_1"/>
</dbReference>
<dbReference type="EMBL" id="JALJOV010001620">
    <property type="protein sequence ID" value="KAK9845559.1"/>
    <property type="molecule type" value="Genomic_DNA"/>
</dbReference>
<evidence type="ECO:0000313" key="4">
    <source>
        <dbReference type="Proteomes" id="UP001485043"/>
    </source>
</evidence>
<feature type="signal peptide" evidence="1">
    <location>
        <begin position="1"/>
        <end position="25"/>
    </location>
</feature>
<dbReference type="Gene3D" id="2.60.120.10">
    <property type="entry name" value="Jelly Rolls"/>
    <property type="match status" value="1"/>
</dbReference>
<dbReference type="InterPro" id="IPR014710">
    <property type="entry name" value="RmlC-like_jellyroll"/>
</dbReference>
<gene>
    <name evidence="3" type="ORF">WJX84_012241</name>
</gene>
<reference evidence="3 4" key="1">
    <citation type="journal article" date="2024" name="Nat. Commun.">
        <title>Phylogenomics reveals the evolutionary origins of lichenization in chlorophyte algae.</title>
        <authorList>
            <person name="Puginier C."/>
            <person name="Libourel C."/>
            <person name="Otte J."/>
            <person name="Skaloud P."/>
            <person name="Haon M."/>
            <person name="Grisel S."/>
            <person name="Petersen M."/>
            <person name="Berrin J.G."/>
            <person name="Delaux P.M."/>
            <person name="Dal Grande F."/>
            <person name="Keller J."/>
        </authorList>
    </citation>
    <scope>NUCLEOTIDE SEQUENCE [LARGE SCALE GENOMIC DNA]</scope>
    <source>
        <strain evidence="3 4">SAG 2523</strain>
    </source>
</reference>
<organism evidence="3 4">
    <name type="scientific">Apatococcus fuscideae</name>
    <dbReference type="NCBI Taxonomy" id="2026836"/>
    <lineage>
        <taxon>Eukaryota</taxon>
        <taxon>Viridiplantae</taxon>
        <taxon>Chlorophyta</taxon>
        <taxon>core chlorophytes</taxon>
        <taxon>Trebouxiophyceae</taxon>
        <taxon>Chlorellales</taxon>
        <taxon>Chlorellaceae</taxon>
        <taxon>Apatococcus</taxon>
    </lineage>
</organism>
<name>A0AAW1SJ64_9CHLO</name>
<comment type="caution">
    <text evidence="3">The sequence shown here is derived from an EMBL/GenBank/DDBJ whole genome shotgun (WGS) entry which is preliminary data.</text>
</comment>
<dbReference type="Pfam" id="PF00190">
    <property type="entry name" value="Cupin_1"/>
    <property type="match status" value="1"/>
</dbReference>
<sequence length="161" mass="16794">MTLGGKFYAPYSALVFCLGGSLAQAQPAGIQPYKPDKPLYNGTEANQAVPGGTLQEIYNNGPPNLPSGFYVQFFNITACGYSTPHMHPGVAELDYILSGSNFIASIVVDTGDGSGYVPRFATGLGTGAVVTVPTGTIHYAQNPGCETIQVLQVLSGLQPGY</sequence>
<dbReference type="InterPro" id="IPR011051">
    <property type="entry name" value="RmlC_Cupin_sf"/>
</dbReference>
<feature type="non-terminal residue" evidence="3">
    <location>
        <position position="161"/>
    </location>
</feature>
<dbReference type="SUPFAM" id="SSF51182">
    <property type="entry name" value="RmlC-like cupins"/>
    <property type="match status" value="1"/>
</dbReference>
<dbReference type="Proteomes" id="UP001485043">
    <property type="component" value="Unassembled WGS sequence"/>
</dbReference>
<protein>
    <recommendedName>
        <fullName evidence="2">Cupin type-1 domain-containing protein</fullName>
    </recommendedName>
</protein>
<evidence type="ECO:0000256" key="1">
    <source>
        <dbReference type="SAM" id="SignalP"/>
    </source>
</evidence>
<evidence type="ECO:0000259" key="2">
    <source>
        <dbReference type="Pfam" id="PF00190"/>
    </source>
</evidence>
<feature type="domain" description="Cupin type-1" evidence="2">
    <location>
        <begin position="65"/>
        <end position="146"/>
    </location>
</feature>
<evidence type="ECO:0000313" key="3">
    <source>
        <dbReference type="EMBL" id="KAK9845559.1"/>
    </source>
</evidence>
<feature type="chain" id="PRO_5044002238" description="Cupin type-1 domain-containing protein" evidence="1">
    <location>
        <begin position="26"/>
        <end position="161"/>
    </location>
</feature>
<keyword evidence="1" id="KW-0732">Signal</keyword>
<accession>A0AAW1SJ64</accession>
<dbReference type="AlphaFoldDB" id="A0AAW1SJ64"/>